<evidence type="ECO:0000256" key="4">
    <source>
        <dbReference type="ARBA" id="ARBA00022630"/>
    </source>
</evidence>
<dbReference type="AlphaFoldDB" id="A0A317JXA6"/>
<dbReference type="Pfam" id="PF03358">
    <property type="entry name" value="FMN_red"/>
    <property type="match status" value="1"/>
</dbReference>
<dbReference type="PANTHER" id="PTHR30543:SF21">
    <property type="entry name" value="NAD(P)H-DEPENDENT FMN REDUCTASE LOT6"/>
    <property type="match status" value="1"/>
</dbReference>
<proteinExistence type="predicted"/>
<keyword evidence="5" id="KW-0288">FMN</keyword>
<dbReference type="RefSeq" id="WP_109946440.1">
    <property type="nucleotide sequence ID" value="NZ_QGGF01000224.1"/>
</dbReference>
<dbReference type="SUPFAM" id="SSF52218">
    <property type="entry name" value="Flavoproteins"/>
    <property type="match status" value="1"/>
</dbReference>
<keyword evidence="6" id="KW-0521">NADP</keyword>
<dbReference type="GO" id="GO:0016491">
    <property type="term" value="F:oxidoreductase activity"/>
    <property type="evidence" value="ECO:0007669"/>
    <property type="project" value="UniProtKB-KW"/>
</dbReference>
<evidence type="ECO:0000256" key="6">
    <source>
        <dbReference type="ARBA" id="ARBA00022857"/>
    </source>
</evidence>
<dbReference type="OrthoDB" id="9812295at2"/>
<dbReference type="GO" id="GO:0005829">
    <property type="term" value="C:cytosol"/>
    <property type="evidence" value="ECO:0007669"/>
    <property type="project" value="TreeGrafter"/>
</dbReference>
<reference evidence="11" key="1">
    <citation type="submission" date="2018-05" db="EMBL/GenBank/DDBJ databases">
        <title>Micromonospora globispora sp. nov. and Micromonospora rugosa sp. nov., isolated from marine sediment.</title>
        <authorList>
            <person name="Carro L."/>
            <person name="Aysel V."/>
            <person name="Cetin D."/>
            <person name="Igual J.M."/>
            <person name="Klenk H.-P."/>
            <person name="Trujillo M.E."/>
            <person name="Sahin N."/>
        </authorList>
    </citation>
    <scope>NUCLEOTIDE SEQUENCE [LARGE SCALE GENOMIC DNA]</scope>
    <source>
        <strain evidence="11">S2904</strain>
    </source>
</reference>
<dbReference type="FunFam" id="3.40.50.360:FF:000052">
    <property type="entry name" value="NAD(P)H-dependent FMN reductase LOT6"/>
    <property type="match status" value="1"/>
</dbReference>
<dbReference type="InterPro" id="IPR005025">
    <property type="entry name" value="FMN_Rdtase-like_dom"/>
</dbReference>
<sequence length="196" mass="21443">MTRIGIIIGSTRPGRNGETVARWVHDIASKRSDAEYELVDIKDFNLPHLDEMAPPSLGQYTQPHTLRWAEKIAAFDGYVFVTPEYNHSTSGALKNAIDFLYAEWNNKAAGFVSYGSVGGTRAVEHLRLVVAELQMADVRAQVALSLFTDFENFSVFKPGPHQVDAVNTMLDQLAAWSGALATLRAGTTMATPQSGT</sequence>
<feature type="domain" description="NADPH-dependent FMN reductase-like" evidence="9">
    <location>
        <begin position="2"/>
        <end position="147"/>
    </location>
</feature>
<dbReference type="InterPro" id="IPR029039">
    <property type="entry name" value="Flavoprotein-like_sf"/>
</dbReference>
<evidence type="ECO:0000256" key="1">
    <source>
        <dbReference type="ARBA" id="ARBA00004496"/>
    </source>
</evidence>
<keyword evidence="8" id="KW-0520">NAD</keyword>
<protein>
    <submittedName>
        <fullName evidence="10">NADPH-dependent FMN reductase</fullName>
    </submittedName>
</protein>
<accession>A0A317JXA6</accession>
<evidence type="ECO:0000256" key="3">
    <source>
        <dbReference type="ARBA" id="ARBA00022490"/>
    </source>
</evidence>
<evidence type="ECO:0000256" key="7">
    <source>
        <dbReference type="ARBA" id="ARBA00023002"/>
    </source>
</evidence>
<name>A0A317JXA6_9ACTN</name>
<dbReference type="PANTHER" id="PTHR30543">
    <property type="entry name" value="CHROMATE REDUCTASE"/>
    <property type="match status" value="1"/>
</dbReference>
<dbReference type="GO" id="GO:0010181">
    <property type="term" value="F:FMN binding"/>
    <property type="evidence" value="ECO:0007669"/>
    <property type="project" value="TreeGrafter"/>
</dbReference>
<comment type="caution">
    <text evidence="10">The sequence shown here is derived from an EMBL/GenBank/DDBJ whole genome shotgun (WGS) entry which is preliminary data.</text>
</comment>
<evidence type="ECO:0000256" key="8">
    <source>
        <dbReference type="ARBA" id="ARBA00023027"/>
    </source>
</evidence>
<dbReference type="Gene3D" id="3.40.50.360">
    <property type="match status" value="1"/>
</dbReference>
<comment type="subunit">
    <text evidence="2">Homodimer.</text>
</comment>
<keyword evidence="7" id="KW-0560">Oxidoreductase</keyword>
<dbReference type="Proteomes" id="UP000245683">
    <property type="component" value="Unassembled WGS sequence"/>
</dbReference>
<dbReference type="InterPro" id="IPR050712">
    <property type="entry name" value="NAD(P)H-dep_reductase"/>
</dbReference>
<evidence type="ECO:0000259" key="9">
    <source>
        <dbReference type="Pfam" id="PF03358"/>
    </source>
</evidence>
<evidence type="ECO:0000256" key="5">
    <source>
        <dbReference type="ARBA" id="ARBA00022643"/>
    </source>
</evidence>
<comment type="subcellular location">
    <subcellularLocation>
        <location evidence="1">Cytoplasm</location>
    </subcellularLocation>
</comment>
<keyword evidence="11" id="KW-1185">Reference proteome</keyword>
<evidence type="ECO:0000256" key="2">
    <source>
        <dbReference type="ARBA" id="ARBA00011738"/>
    </source>
</evidence>
<keyword evidence="4" id="KW-0285">Flavoprotein</keyword>
<evidence type="ECO:0000313" key="10">
    <source>
        <dbReference type="EMBL" id="PWU45389.1"/>
    </source>
</evidence>
<organism evidence="10 11">
    <name type="scientific">Micromonospora globispora</name>
    <dbReference type="NCBI Taxonomy" id="1450148"/>
    <lineage>
        <taxon>Bacteria</taxon>
        <taxon>Bacillati</taxon>
        <taxon>Actinomycetota</taxon>
        <taxon>Actinomycetes</taxon>
        <taxon>Micromonosporales</taxon>
        <taxon>Micromonosporaceae</taxon>
        <taxon>Micromonospora</taxon>
    </lineage>
</organism>
<dbReference type="EMBL" id="QGSV01000256">
    <property type="protein sequence ID" value="PWU45389.1"/>
    <property type="molecule type" value="Genomic_DNA"/>
</dbReference>
<keyword evidence="3" id="KW-0963">Cytoplasm</keyword>
<evidence type="ECO:0000313" key="11">
    <source>
        <dbReference type="Proteomes" id="UP000245683"/>
    </source>
</evidence>
<gene>
    <name evidence="10" type="ORF">DLJ46_21600</name>
</gene>